<dbReference type="eggNOG" id="KOG2976">
    <property type="taxonomic scope" value="Eukaryota"/>
</dbReference>
<dbReference type="AlphaFoldDB" id="T1JM08"/>
<dbReference type="Gene3D" id="1.10.246.190">
    <property type="entry name" value="Autophagy protein Apg5, helix rich domain"/>
    <property type="match status" value="1"/>
</dbReference>
<dbReference type="Pfam" id="PF04106">
    <property type="entry name" value="ATG5_UblB"/>
    <property type="match status" value="1"/>
</dbReference>
<dbReference type="FunFam" id="1.10.246.190:FF:000001">
    <property type="entry name" value="Autophagy related 5"/>
    <property type="match status" value="1"/>
</dbReference>
<feature type="domain" description="Autophagy protein ATG5 UblB" evidence="11">
    <location>
        <begin position="185"/>
        <end position="261"/>
    </location>
</feature>
<dbReference type="GO" id="GO:0034045">
    <property type="term" value="C:phagophore assembly site membrane"/>
    <property type="evidence" value="ECO:0007669"/>
    <property type="project" value="UniProtKB-SubCell"/>
</dbReference>
<evidence type="ECO:0000256" key="4">
    <source>
        <dbReference type="ARBA" id="ARBA00015616"/>
    </source>
</evidence>
<evidence type="ECO:0000256" key="3">
    <source>
        <dbReference type="ARBA" id="ARBA00006910"/>
    </source>
</evidence>
<dbReference type="GO" id="GO:0005776">
    <property type="term" value="C:autophagosome"/>
    <property type="evidence" value="ECO:0007669"/>
    <property type="project" value="TreeGrafter"/>
</dbReference>
<dbReference type="GO" id="GO:0007033">
    <property type="term" value="P:vacuole organization"/>
    <property type="evidence" value="ECO:0007669"/>
    <property type="project" value="UniProtKB-ARBA"/>
</dbReference>
<keyword evidence="15" id="KW-1185">Reference proteome</keyword>
<evidence type="ECO:0000313" key="15">
    <source>
        <dbReference type="Proteomes" id="UP000014500"/>
    </source>
</evidence>
<dbReference type="GO" id="GO:0034727">
    <property type="term" value="P:piecemeal microautophagy of the nucleus"/>
    <property type="evidence" value="ECO:0007669"/>
    <property type="project" value="TreeGrafter"/>
</dbReference>
<dbReference type="GO" id="GO:0000422">
    <property type="term" value="P:autophagy of mitochondrion"/>
    <property type="evidence" value="ECO:0007669"/>
    <property type="project" value="TreeGrafter"/>
</dbReference>
<dbReference type="Gene3D" id="3.10.20.90">
    <property type="entry name" value="Phosphatidylinositol 3-kinase Catalytic Subunit, Chain A, domain 1"/>
    <property type="match status" value="1"/>
</dbReference>
<dbReference type="GO" id="GO:0006995">
    <property type="term" value="P:cellular response to nitrogen starvation"/>
    <property type="evidence" value="ECO:0007669"/>
    <property type="project" value="TreeGrafter"/>
</dbReference>
<evidence type="ECO:0000256" key="6">
    <source>
        <dbReference type="ARBA" id="ARBA00022499"/>
    </source>
</evidence>
<dbReference type="GO" id="GO:0034274">
    <property type="term" value="C:Atg12-Atg5-Atg16 complex"/>
    <property type="evidence" value="ECO:0007669"/>
    <property type="project" value="TreeGrafter"/>
</dbReference>
<dbReference type="FunFam" id="3.10.20.90:FF:000100">
    <property type="entry name" value="Autophagy related 5"/>
    <property type="match status" value="1"/>
</dbReference>
<evidence type="ECO:0000256" key="8">
    <source>
        <dbReference type="ARBA" id="ARBA00023006"/>
    </source>
</evidence>
<keyword evidence="5" id="KW-0963">Cytoplasm</keyword>
<feature type="domain" description="Autophagy protein ATG5 alpha-helical bundle region" evidence="12">
    <location>
        <begin position="122"/>
        <end position="176"/>
    </location>
</feature>
<dbReference type="InterPro" id="IPR007239">
    <property type="entry name" value="Atg5"/>
</dbReference>
<evidence type="ECO:0000256" key="7">
    <source>
        <dbReference type="ARBA" id="ARBA00022843"/>
    </source>
</evidence>
<name>T1JM08_STRMM</name>
<keyword evidence="8 10" id="KW-0072">Autophagy</keyword>
<feature type="domain" description="Autophagy protein ATG5 UblA" evidence="13">
    <location>
        <begin position="11"/>
        <end position="106"/>
    </location>
</feature>
<comment type="function">
    <text evidence="10">Involved in autophagic vesicle formation.</text>
</comment>
<dbReference type="EnsemblMetazoa" id="SMAR014888-RA">
    <property type="protein sequence ID" value="SMAR014888-PA"/>
    <property type="gene ID" value="SMAR014888"/>
</dbReference>
<evidence type="ECO:0000256" key="5">
    <source>
        <dbReference type="ARBA" id="ARBA00022490"/>
    </source>
</evidence>
<proteinExistence type="inferred from homology"/>
<dbReference type="HOGENOM" id="CLU_051894_1_0_1"/>
<dbReference type="STRING" id="126957.T1JM08"/>
<reference evidence="15" key="1">
    <citation type="submission" date="2011-05" db="EMBL/GenBank/DDBJ databases">
        <authorList>
            <person name="Richards S.R."/>
            <person name="Qu J."/>
            <person name="Jiang H."/>
            <person name="Jhangiani S.N."/>
            <person name="Agravi P."/>
            <person name="Goodspeed R."/>
            <person name="Gross S."/>
            <person name="Mandapat C."/>
            <person name="Jackson L."/>
            <person name="Mathew T."/>
            <person name="Pu L."/>
            <person name="Thornton R."/>
            <person name="Saada N."/>
            <person name="Wilczek-Boney K.B."/>
            <person name="Lee S."/>
            <person name="Kovar C."/>
            <person name="Wu Y."/>
            <person name="Scherer S.E."/>
            <person name="Worley K.C."/>
            <person name="Muzny D.M."/>
            <person name="Gibbs R."/>
        </authorList>
    </citation>
    <scope>NUCLEOTIDE SEQUENCE</scope>
    <source>
        <strain evidence="15">Brora</strain>
    </source>
</reference>
<organism evidence="14 15">
    <name type="scientific">Strigamia maritima</name>
    <name type="common">European centipede</name>
    <name type="synonym">Geophilus maritimus</name>
    <dbReference type="NCBI Taxonomy" id="126957"/>
    <lineage>
        <taxon>Eukaryota</taxon>
        <taxon>Metazoa</taxon>
        <taxon>Ecdysozoa</taxon>
        <taxon>Arthropoda</taxon>
        <taxon>Myriapoda</taxon>
        <taxon>Chilopoda</taxon>
        <taxon>Pleurostigmophora</taxon>
        <taxon>Geophilomorpha</taxon>
        <taxon>Linotaeniidae</taxon>
        <taxon>Strigamia</taxon>
    </lineage>
</organism>
<evidence type="ECO:0000259" key="13">
    <source>
        <dbReference type="Pfam" id="PF20638"/>
    </source>
</evidence>
<dbReference type="OMA" id="SIQKAVW"/>
<dbReference type="GO" id="GO:0019776">
    <property type="term" value="F:Atg8-family ligase activity"/>
    <property type="evidence" value="ECO:0007669"/>
    <property type="project" value="TreeGrafter"/>
</dbReference>
<accession>T1JM08</accession>
<evidence type="ECO:0000256" key="1">
    <source>
        <dbReference type="ARBA" id="ARBA00004496"/>
    </source>
</evidence>
<dbReference type="PhylomeDB" id="T1JM08"/>
<protein>
    <recommendedName>
        <fullName evidence="4 10">Autophagy protein 5</fullName>
    </recommendedName>
</protein>
<dbReference type="GO" id="GO:0061908">
    <property type="term" value="C:phagophore"/>
    <property type="evidence" value="ECO:0007669"/>
    <property type="project" value="TreeGrafter"/>
</dbReference>
<evidence type="ECO:0000256" key="9">
    <source>
        <dbReference type="ARBA" id="ARBA00023136"/>
    </source>
</evidence>
<dbReference type="PANTHER" id="PTHR13040">
    <property type="entry name" value="AUTOPHAGY PROTEIN 5"/>
    <property type="match status" value="1"/>
</dbReference>
<comment type="subcellular location">
    <subcellularLocation>
        <location evidence="1">Cytoplasm</location>
    </subcellularLocation>
    <subcellularLocation>
        <location evidence="2 10">Preautophagosomal structure membrane</location>
        <topology evidence="2 10">Peripheral membrane protein</topology>
    </subcellularLocation>
</comment>
<dbReference type="InterPro" id="IPR048940">
    <property type="entry name" value="ATG5_HBR"/>
</dbReference>
<comment type="subunit">
    <text evidence="10">Conjugated with ATG12.</text>
</comment>
<reference evidence="14" key="2">
    <citation type="submission" date="2015-02" db="UniProtKB">
        <authorList>
            <consortium name="EnsemblMetazoa"/>
        </authorList>
    </citation>
    <scope>IDENTIFICATION</scope>
</reference>
<dbReference type="GO" id="GO:0044233">
    <property type="term" value="C:mitochondria-associated endoplasmic reticulum membrane contact site"/>
    <property type="evidence" value="ECO:0007669"/>
    <property type="project" value="TreeGrafter"/>
</dbReference>
<keyword evidence="6 10" id="KW-1017">Isopeptide bond</keyword>
<dbReference type="Pfam" id="PF20637">
    <property type="entry name" value="ATG5_HBR"/>
    <property type="match status" value="1"/>
</dbReference>
<evidence type="ECO:0000259" key="12">
    <source>
        <dbReference type="Pfam" id="PF20637"/>
    </source>
</evidence>
<keyword evidence="7 10" id="KW-0832">Ubl conjugation</keyword>
<dbReference type="Proteomes" id="UP000014500">
    <property type="component" value="Unassembled WGS sequence"/>
</dbReference>
<dbReference type="Gene3D" id="3.10.20.620">
    <property type="match status" value="1"/>
</dbReference>
<evidence type="ECO:0000256" key="10">
    <source>
        <dbReference type="RuleBase" id="RU361202"/>
    </source>
</evidence>
<evidence type="ECO:0000256" key="2">
    <source>
        <dbReference type="ARBA" id="ARBA00004623"/>
    </source>
</evidence>
<sequence>MADDREILREMWDGSLPVCFHLAREEVHGMQQPDPCYLLVPRQSYFPLVIDKVKKHFARFIQPDLQNEELWLETSGIPLKLHYPIGVLFDLLAYDVVLPWNLTVRYQNFPDDESLKLSTDAAVESFFMSTVKEANALKHRMQIMNDMQKKDYNQLWLGLLHYKFDQFWAINRKLMDRSCDEFFKYIPFRIYQSDLSYTQKLFKPIGTSKELHTLLDLIKTVIDLEETNRIIIQGIEVPSKTPIQWLSEHFSYPDNFLHICIVPKT</sequence>
<evidence type="ECO:0000259" key="11">
    <source>
        <dbReference type="Pfam" id="PF04106"/>
    </source>
</evidence>
<dbReference type="EMBL" id="JH432064">
    <property type="status" value="NOT_ANNOTATED_CDS"/>
    <property type="molecule type" value="Genomic_DNA"/>
</dbReference>
<dbReference type="InterPro" id="IPR042526">
    <property type="entry name" value="Atg5_HR"/>
</dbReference>
<dbReference type="Pfam" id="PF20638">
    <property type="entry name" value="ATG5_UblA"/>
    <property type="match status" value="1"/>
</dbReference>
<dbReference type="InterPro" id="IPR042527">
    <property type="entry name" value="Atg5_UblA_dom_sf"/>
</dbReference>
<dbReference type="InterPro" id="IPR048939">
    <property type="entry name" value="ATG5_UblA"/>
</dbReference>
<dbReference type="InterPro" id="IPR048318">
    <property type="entry name" value="ATG5_UblB"/>
</dbReference>
<comment type="similarity">
    <text evidence="3 10">Belongs to the ATG5 family.</text>
</comment>
<keyword evidence="9 10" id="KW-0472">Membrane</keyword>
<dbReference type="PANTHER" id="PTHR13040:SF2">
    <property type="entry name" value="AUTOPHAGY PROTEIN 5"/>
    <property type="match status" value="1"/>
</dbReference>
<evidence type="ECO:0000313" key="14">
    <source>
        <dbReference type="EnsemblMetazoa" id="SMAR014888-PA"/>
    </source>
</evidence>